<comment type="cofactor">
    <cofactor evidence="1">
        <name>thiamine diphosphate</name>
        <dbReference type="ChEBI" id="CHEBI:58937"/>
    </cofactor>
</comment>
<organism evidence="5 6">
    <name type="scientific">Paenibacillus oenotherae</name>
    <dbReference type="NCBI Taxonomy" id="1435645"/>
    <lineage>
        <taxon>Bacteria</taxon>
        <taxon>Bacillati</taxon>
        <taxon>Bacillota</taxon>
        <taxon>Bacilli</taxon>
        <taxon>Bacillales</taxon>
        <taxon>Paenibacillaceae</taxon>
        <taxon>Paenibacillus</taxon>
    </lineage>
</organism>
<keyword evidence="3" id="KW-0786">Thiamine pyrophosphate</keyword>
<dbReference type="EMBL" id="JAHZIJ010000001">
    <property type="protein sequence ID" value="MBW7473384.1"/>
    <property type="molecule type" value="Genomic_DNA"/>
</dbReference>
<evidence type="ECO:0000256" key="1">
    <source>
        <dbReference type="ARBA" id="ARBA00001964"/>
    </source>
</evidence>
<accession>A0ABS7D0H0</accession>
<protein>
    <submittedName>
        <fullName evidence="5">Transketolase</fullName>
    </submittedName>
</protein>
<evidence type="ECO:0000259" key="4">
    <source>
        <dbReference type="Pfam" id="PF00456"/>
    </source>
</evidence>
<name>A0ABS7D0H0_9BACL</name>
<dbReference type="InterPro" id="IPR029061">
    <property type="entry name" value="THDP-binding"/>
</dbReference>
<dbReference type="Proteomes" id="UP000812277">
    <property type="component" value="Unassembled WGS sequence"/>
</dbReference>
<proteinExistence type="inferred from homology"/>
<gene>
    <name evidence="5" type="ORF">K0T92_01340</name>
</gene>
<feature type="domain" description="Transketolase N-terminal" evidence="4">
    <location>
        <begin position="54"/>
        <end position="283"/>
    </location>
</feature>
<comment type="caution">
    <text evidence="5">The sequence shown here is derived from an EMBL/GenBank/DDBJ whole genome shotgun (WGS) entry which is preliminary data.</text>
</comment>
<evidence type="ECO:0000256" key="3">
    <source>
        <dbReference type="ARBA" id="ARBA00023052"/>
    </source>
</evidence>
<dbReference type="CDD" id="cd02012">
    <property type="entry name" value="TPP_TK"/>
    <property type="match status" value="1"/>
</dbReference>
<dbReference type="InterPro" id="IPR005474">
    <property type="entry name" value="Transketolase_N"/>
</dbReference>
<keyword evidence="6" id="KW-1185">Reference proteome</keyword>
<comment type="similarity">
    <text evidence="2">Belongs to the transketolase family.</text>
</comment>
<dbReference type="PANTHER" id="PTHR47514">
    <property type="entry name" value="TRANSKETOLASE N-TERMINAL SECTION-RELATED"/>
    <property type="match status" value="1"/>
</dbReference>
<evidence type="ECO:0000313" key="6">
    <source>
        <dbReference type="Proteomes" id="UP000812277"/>
    </source>
</evidence>
<reference evidence="5 6" key="1">
    <citation type="submission" date="2021-07" db="EMBL/GenBank/DDBJ databases">
        <title>Paenibacillus radiodurans sp. nov., isolated from the southeastern edge of Tengger Desert.</title>
        <authorList>
            <person name="Zhang G."/>
        </authorList>
    </citation>
    <scope>NUCLEOTIDE SEQUENCE [LARGE SCALE GENOMIC DNA]</scope>
    <source>
        <strain evidence="5 6">DT7-4</strain>
    </source>
</reference>
<dbReference type="Gene3D" id="3.40.50.970">
    <property type="match status" value="1"/>
</dbReference>
<dbReference type="PANTHER" id="PTHR47514:SF1">
    <property type="entry name" value="TRANSKETOLASE N-TERMINAL SECTION-RELATED"/>
    <property type="match status" value="1"/>
</dbReference>
<sequence length="312" mass="33759">MHLEADITLLAAVAGWRPHISLRQGIASTVQAERRRREHERYLSVKRAIVTMAYKSGVSHVGAALSVADIVYTLYAFIMRVDPRRPDWPERDKLVFSKAHGSSALYAVLAKQGFFPQQHLGRYCVDGGLLPGHLDRTCAPGIDVSAGSLGHGLPIAVGMALADRLAGRSNRVFAILGDGECNEGAVWEAAMLAAARHLSHLTVIVDCNGLQGFDATEGLMPQSSLLARWTAFGWDASEVNGHDPGSLIRALQPAAGGKPTVLLARTIKGCGVDFMEGRLEWHYKSPSREQWELALRQLGGATACEAPFSERS</sequence>
<evidence type="ECO:0000256" key="2">
    <source>
        <dbReference type="ARBA" id="ARBA00007131"/>
    </source>
</evidence>
<dbReference type="Pfam" id="PF00456">
    <property type="entry name" value="Transketolase_N"/>
    <property type="match status" value="1"/>
</dbReference>
<dbReference type="SUPFAM" id="SSF52518">
    <property type="entry name" value="Thiamin diphosphate-binding fold (THDP-binding)"/>
    <property type="match status" value="1"/>
</dbReference>
<evidence type="ECO:0000313" key="5">
    <source>
        <dbReference type="EMBL" id="MBW7473384.1"/>
    </source>
</evidence>